<keyword evidence="2" id="KW-1185">Reference proteome</keyword>
<dbReference type="RefSeq" id="WP_343164846.1">
    <property type="nucleotide sequence ID" value="NZ_JBHRSV010000012.1"/>
</dbReference>
<comment type="caution">
    <text evidence="1">The sequence shown here is derived from an EMBL/GenBank/DDBJ whole genome shotgun (WGS) entry which is preliminary data.</text>
</comment>
<evidence type="ECO:0008006" key="3">
    <source>
        <dbReference type="Google" id="ProtNLM"/>
    </source>
</evidence>
<dbReference type="EMBL" id="JBHRSV010000012">
    <property type="protein sequence ID" value="MFC2925969.1"/>
    <property type="molecule type" value="Genomic_DNA"/>
</dbReference>
<protein>
    <recommendedName>
        <fullName evidence="3">DUF3631 domain-containing protein</fullName>
    </recommendedName>
</protein>
<sequence length="459" mass="50476">MPASSEAPPRPLRPVVSAVLPKGTLVELVFDPVKKSAGLAVWDGHKVHVVSQLPDGPDRLVPAREAEALARHRVVKFASGTESYGETEDLLAAIRSHIHRYVDLPAAFERLAALYVLMTWVHDRFEELPYLRRRGEFGTGKTRFLITLGNLCYKPIFAAGASTVSPLFHLIDRIGGTLILDEADFRFSDEHALIAKILNNGNVRGFPVLRSESPNGRDFRPRAFEVFGPKIAAMRGRYDDPALESRFLTETASGAAPRADIPINLPPDQEEAAQRLRNRLLLWRFHNHGKITARQDERLDRFEPRLRQILTPLLSVAAEEEDVEAILIHAEAVETGLKETRGQSVEAEVLTVTRCLLDATETAGASVQAIARLHGKVFLGDAARAMNARSMGHILRVRLNLPTRKSHGVFIVPREAGAAIAALCARYGVTQEDAERLSAAAGLETRVDYGDEGDVAKAA</sequence>
<accession>A0ABV6ZX68</accession>
<reference evidence="2" key="1">
    <citation type="journal article" date="2019" name="Int. J. Syst. Evol. Microbiol.">
        <title>The Global Catalogue of Microorganisms (GCM) 10K type strain sequencing project: providing services to taxonomists for standard genome sequencing and annotation.</title>
        <authorList>
            <consortium name="The Broad Institute Genomics Platform"/>
            <consortium name="The Broad Institute Genome Sequencing Center for Infectious Disease"/>
            <person name="Wu L."/>
            <person name="Ma J."/>
        </authorList>
    </citation>
    <scope>NUCLEOTIDE SEQUENCE [LARGE SCALE GENOMIC DNA]</scope>
    <source>
        <strain evidence="2">KCTC 52487</strain>
    </source>
</reference>
<dbReference type="Proteomes" id="UP001595379">
    <property type="component" value="Unassembled WGS sequence"/>
</dbReference>
<evidence type="ECO:0000313" key="1">
    <source>
        <dbReference type="EMBL" id="MFC2925969.1"/>
    </source>
</evidence>
<gene>
    <name evidence="1" type="ORF">ACFOOR_07610</name>
</gene>
<organism evidence="1 2">
    <name type="scientific">Hyphobacterium vulgare</name>
    <dbReference type="NCBI Taxonomy" id="1736751"/>
    <lineage>
        <taxon>Bacteria</taxon>
        <taxon>Pseudomonadati</taxon>
        <taxon>Pseudomonadota</taxon>
        <taxon>Alphaproteobacteria</taxon>
        <taxon>Maricaulales</taxon>
        <taxon>Maricaulaceae</taxon>
        <taxon>Hyphobacterium</taxon>
    </lineage>
</organism>
<evidence type="ECO:0000313" key="2">
    <source>
        <dbReference type="Proteomes" id="UP001595379"/>
    </source>
</evidence>
<proteinExistence type="predicted"/>
<name>A0ABV6ZX68_9PROT</name>